<accession>A0A8D7ZZG8</accession>
<dbReference type="AlphaFoldDB" id="A0A8D7ZZG8"/>
<evidence type="ECO:0000313" key="1">
    <source>
        <dbReference type="EMBL" id="CAG6447140.1"/>
    </source>
</evidence>
<organism evidence="1">
    <name type="scientific">Culex pipiens</name>
    <name type="common">House mosquito</name>
    <dbReference type="NCBI Taxonomy" id="7175"/>
    <lineage>
        <taxon>Eukaryota</taxon>
        <taxon>Metazoa</taxon>
        <taxon>Ecdysozoa</taxon>
        <taxon>Arthropoda</taxon>
        <taxon>Hexapoda</taxon>
        <taxon>Insecta</taxon>
        <taxon>Pterygota</taxon>
        <taxon>Neoptera</taxon>
        <taxon>Endopterygota</taxon>
        <taxon>Diptera</taxon>
        <taxon>Nematocera</taxon>
        <taxon>Culicoidea</taxon>
        <taxon>Culicidae</taxon>
        <taxon>Culicinae</taxon>
        <taxon>Culicini</taxon>
        <taxon>Culex</taxon>
        <taxon>Culex</taxon>
    </lineage>
</organism>
<name>A0A8D7ZZG8_CULPI</name>
<proteinExistence type="predicted"/>
<sequence length="108" mass="12834">MWYMFCRIRSGLLKSSTRPHVFLIPDTTSFPRLNTAIPETTFARVLSASARQNVTRRFDDGFLMMWLMLLITCSNYKRQSVKEEKYHFQAEMLFCFREKSRVGYGSRM</sequence>
<reference evidence="1" key="1">
    <citation type="submission" date="2021-05" db="EMBL/GenBank/DDBJ databases">
        <authorList>
            <person name="Alioto T."/>
            <person name="Alioto T."/>
            <person name="Gomez Garrido J."/>
        </authorList>
    </citation>
    <scope>NUCLEOTIDE SEQUENCE</scope>
</reference>
<dbReference type="EMBL" id="HBUE01008454">
    <property type="protein sequence ID" value="CAG6447140.1"/>
    <property type="molecule type" value="Transcribed_RNA"/>
</dbReference>
<protein>
    <submittedName>
        <fullName evidence="1">(northern house mosquito) hypothetical protein</fullName>
    </submittedName>
</protein>